<evidence type="ECO:0000313" key="3">
    <source>
        <dbReference type="EMBL" id="MBD8033886.1"/>
    </source>
</evidence>
<dbReference type="PROSITE" id="PS51833">
    <property type="entry name" value="HDOD"/>
    <property type="match status" value="1"/>
</dbReference>
<dbReference type="PIRSF" id="PIRSF003180">
    <property type="entry name" value="DiGMPpdiest_YuxH"/>
    <property type="match status" value="1"/>
</dbReference>
<organism evidence="3 4">
    <name type="scientific">Solibacillus merdavium</name>
    <dbReference type="NCBI Taxonomy" id="2762218"/>
    <lineage>
        <taxon>Bacteria</taxon>
        <taxon>Bacillati</taxon>
        <taxon>Bacillota</taxon>
        <taxon>Bacilli</taxon>
        <taxon>Bacillales</taxon>
        <taxon>Caryophanaceae</taxon>
        <taxon>Solibacillus</taxon>
    </lineage>
</organism>
<comment type="caution">
    <text evidence="3">The sequence shown here is derived from an EMBL/GenBank/DDBJ whole genome shotgun (WGS) entry which is preliminary data.</text>
</comment>
<evidence type="ECO:0000259" key="1">
    <source>
        <dbReference type="PROSITE" id="PS50883"/>
    </source>
</evidence>
<dbReference type="PANTHER" id="PTHR33525">
    <property type="match status" value="1"/>
</dbReference>
<proteinExistence type="predicted"/>
<dbReference type="InterPro" id="IPR014408">
    <property type="entry name" value="dGMP_Pdiesterase_EAL/HD-GYP"/>
</dbReference>
<evidence type="ECO:0000259" key="2">
    <source>
        <dbReference type="PROSITE" id="PS51833"/>
    </source>
</evidence>
<dbReference type="RefSeq" id="WP_191704402.1">
    <property type="nucleotide sequence ID" value="NZ_JACSPW010000011.1"/>
</dbReference>
<dbReference type="SUPFAM" id="SSF141868">
    <property type="entry name" value="EAL domain-like"/>
    <property type="match status" value="1"/>
</dbReference>
<dbReference type="InterPro" id="IPR035919">
    <property type="entry name" value="EAL_sf"/>
</dbReference>
<dbReference type="InterPro" id="IPR013976">
    <property type="entry name" value="HDOD"/>
</dbReference>
<feature type="domain" description="EAL" evidence="1">
    <location>
        <begin position="1"/>
        <end position="209"/>
    </location>
</feature>
<dbReference type="InterPro" id="IPR001633">
    <property type="entry name" value="EAL_dom"/>
</dbReference>
<feature type="domain" description="HDOD" evidence="2">
    <location>
        <begin position="203"/>
        <end position="393"/>
    </location>
</feature>
<dbReference type="Pfam" id="PF08668">
    <property type="entry name" value="HDOD"/>
    <property type="match status" value="1"/>
</dbReference>
<dbReference type="EMBL" id="JACSPW010000011">
    <property type="protein sequence ID" value="MBD8033886.1"/>
    <property type="molecule type" value="Genomic_DNA"/>
</dbReference>
<sequence>MEVFIGRQPIFNKCEEIIAYELLYRNNYVNQFPDIDSDTATIELLINSFLSIGIKEVANGKPSFINFTENLIMQDSIDFLEPEQVVIEILEDISITPELIQQLKILKRAGYKLALDDFVIDEKILVYDELFPQIDYIKIDFLHTSENERKVIERLIKSKFPHIKLLAEKVETREQFEIAKQSGYSLFQGYFFEQPQILTATDIPANLFQYFQIISLLREDETNIDLLAENIEREISLSYRLLKLINGSSKRTKNKVRSIKQAILMLGLLELRQWVYMLAMREANSNCNNDIFKELMFASLFRAKACEISARLNYKKNYSEYFLVGLFSLIDSLLQRPVNVIVTQLPLAEDILETISGSQTDMTPYLQFSTALSKLDWENLMPLADQLNISTDEILPMYEEVKVWVNDTLNMK</sequence>
<dbReference type="PROSITE" id="PS50883">
    <property type="entry name" value="EAL"/>
    <property type="match status" value="1"/>
</dbReference>
<keyword evidence="4" id="KW-1185">Reference proteome</keyword>
<dbReference type="Gene3D" id="3.20.20.450">
    <property type="entry name" value="EAL domain"/>
    <property type="match status" value="1"/>
</dbReference>
<dbReference type="SUPFAM" id="SSF109604">
    <property type="entry name" value="HD-domain/PDEase-like"/>
    <property type="match status" value="1"/>
</dbReference>
<dbReference type="Gene3D" id="1.10.3210.10">
    <property type="entry name" value="Hypothetical protein af1432"/>
    <property type="match status" value="1"/>
</dbReference>
<dbReference type="Pfam" id="PF00563">
    <property type="entry name" value="EAL"/>
    <property type="match status" value="1"/>
</dbReference>
<reference evidence="3 4" key="1">
    <citation type="submission" date="2020-08" db="EMBL/GenBank/DDBJ databases">
        <title>A Genomic Blueprint of the Chicken Gut Microbiome.</title>
        <authorList>
            <person name="Gilroy R."/>
            <person name="Ravi A."/>
            <person name="Getino M."/>
            <person name="Pursley I."/>
            <person name="Horton D.L."/>
            <person name="Alikhan N.-F."/>
            <person name="Baker D."/>
            <person name="Gharbi K."/>
            <person name="Hall N."/>
            <person name="Watson M."/>
            <person name="Adriaenssens E.M."/>
            <person name="Foster-Nyarko E."/>
            <person name="Jarju S."/>
            <person name="Secka A."/>
            <person name="Antonio M."/>
            <person name="Oren A."/>
            <person name="Chaudhuri R."/>
            <person name="La Ragione R.M."/>
            <person name="Hildebrand F."/>
            <person name="Pallen M.J."/>
        </authorList>
    </citation>
    <scope>NUCLEOTIDE SEQUENCE [LARGE SCALE GENOMIC DNA]</scope>
    <source>
        <strain evidence="3 4">Sa1YVA6</strain>
    </source>
</reference>
<dbReference type="InterPro" id="IPR052340">
    <property type="entry name" value="RNase_Y/CdgJ"/>
</dbReference>
<accession>A0ABR8XPN4</accession>
<protein>
    <submittedName>
        <fullName evidence="3">EAL domain-containing protein</fullName>
    </submittedName>
</protein>
<evidence type="ECO:0000313" key="4">
    <source>
        <dbReference type="Proteomes" id="UP000600565"/>
    </source>
</evidence>
<dbReference type="PANTHER" id="PTHR33525:SF4">
    <property type="entry name" value="CYCLIC DI-GMP PHOSPHODIESTERASE CDGJ"/>
    <property type="match status" value="1"/>
</dbReference>
<dbReference type="SMART" id="SM00052">
    <property type="entry name" value="EAL"/>
    <property type="match status" value="1"/>
</dbReference>
<dbReference type="Proteomes" id="UP000600565">
    <property type="component" value="Unassembled WGS sequence"/>
</dbReference>
<gene>
    <name evidence="3" type="ORF">H9632_12520</name>
</gene>
<name>A0ABR8XPN4_9BACL</name>